<dbReference type="EMBL" id="BARU01003694">
    <property type="protein sequence ID" value="GAH26401.1"/>
    <property type="molecule type" value="Genomic_DNA"/>
</dbReference>
<organism evidence="1">
    <name type="scientific">marine sediment metagenome</name>
    <dbReference type="NCBI Taxonomy" id="412755"/>
    <lineage>
        <taxon>unclassified sequences</taxon>
        <taxon>metagenomes</taxon>
        <taxon>ecological metagenomes</taxon>
    </lineage>
</organism>
<accession>X1DZF2</accession>
<feature type="non-terminal residue" evidence="1">
    <location>
        <position position="1"/>
    </location>
</feature>
<evidence type="ECO:0000313" key="1">
    <source>
        <dbReference type="EMBL" id="GAH26401.1"/>
    </source>
</evidence>
<protein>
    <submittedName>
        <fullName evidence="1">Uncharacterized protein</fullName>
    </submittedName>
</protein>
<proteinExistence type="predicted"/>
<dbReference type="AlphaFoldDB" id="X1DZF2"/>
<name>X1DZF2_9ZZZZ</name>
<sequence>SNISNLWNLFKLTCRKVDHNLVFIFNNIEHLEPEIFKKFLQYGKDTSVSFIATVNQALKPSTLDLISEFDLKKKLNYFSYKELFDILKQRVSLTFLREVDKELVEFIIDLIFEHYVPVPGKGIEILREIYPVLNQQVSLNSLEISEILRNQFDSLQVTDEFSMLSYISEAELLTIIFLDNLSNHFSKNSNLYITIKELKELYFVSCESIDYEKDMEEFKNLITTLRNIGILNASKKNNLNDYRNFSDNILNYNFYFMVINPRQLKSILDAIFNKHNFLF</sequence>
<reference evidence="1" key="1">
    <citation type="journal article" date="2014" name="Front. Microbiol.">
        <title>High frequency of phylogenetically diverse reductive dehalogenase-homologous genes in deep subseafloor sedimentary metagenomes.</title>
        <authorList>
            <person name="Kawai M."/>
            <person name="Futagami T."/>
            <person name="Toyoda A."/>
            <person name="Takaki Y."/>
            <person name="Nishi S."/>
            <person name="Hori S."/>
            <person name="Arai W."/>
            <person name="Tsubouchi T."/>
            <person name="Morono Y."/>
            <person name="Uchiyama I."/>
            <person name="Ito T."/>
            <person name="Fujiyama A."/>
            <person name="Inagaki F."/>
            <person name="Takami H."/>
        </authorList>
    </citation>
    <scope>NUCLEOTIDE SEQUENCE</scope>
    <source>
        <strain evidence="1">Expedition CK06-06</strain>
    </source>
</reference>
<comment type="caution">
    <text evidence="1">The sequence shown here is derived from an EMBL/GenBank/DDBJ whole genome shotgun (WGS) entry which is preliminary data.</text>
</comment>
<gene>
    <name evidence="1" type="ORF">S03H2_07839</name>
</gene>